<evidence type="ECO:0000313" key="4">
    <source>
        <dbReference type="Proteomes" id="UP001320544"/>
    </source>
</evidence>
<dbReference type="InterPro" id="IPR004380">
    <property type="entry name" value="Asp_race"/>
</dbReference>
<dbReference type="Pfam" id="PF01177">
    <property type="entry name" value="Asp_Glu_race"/>
    <property type="match status" value="1"/>
</dbReference>
<organism evidence="3 4">
    <name type="scientific">Raoultibacter timonensis</name>
    <dbReference type="NCBI Taxonomy" id="1907662"/>
    <lineage>
        <taxon>Bacteria</taxon>
        <taxon>Bacillati</taxon>
        <taxon>Actinomycetota</taxon>
        <taxon>Coriobacteriia</taxon>
        <taxon>Eggerthellales</taxon>
        <taxon>Eggerthellaceae</taxon>
        <taxon>Raoultibacter</taxon>
    </lineage>
</organism>
<evidence type="ECO:0000256" key="1">
    <source>
        <dbReference type="ARBA" id="ARBA00007847"/>
    </source>
</evidence>
<dbReference type="InterPro" id="IPR001920">
    <property type="entry name" value="Asp/Glu_race"/>
</dbReference>
<dbReference type="Gene3D" id="3.40.50.1860">
    <property type="match status" value="2"/>
</dbReference>
<evidence type="ECO:0000313" key="3">
    <source>
        <dbReference type="EMBL" id="BDE95889.1"/>
    </source>
</evidence>
<dbReference type="PANTHER" id="PTHR21198:SF7">
    <property type="entry name" value="ASPARTATE-GLUTAMATE RACEMASE FAMILY"/>
    <property type="match status" value="1"/>
</dbReference>
<accession>A0ABM7WI22</accession>
<dbReference type="NCBIfam" id="TIGR00035">
    <property type="entry name" value="asp_race"/>
    <property type="match status" value="1"/>
</dbReference>
<dbReference type="PANTHER" id="PTHR21198">
    <property type="entry name" value="GLUTAMATE RACEMASE"/>
    <property type="match status" value="1"/>
</dbReference>
<evidence type="ECO:0000256" key="2">
    <source>
        <dbReference type="ARBA" id="ARBA00023235"/>
    </source>
</evidence>
<keyword evidence="4" id="KW-1185">Reference proteome</keyword>
<dbReference type="RefSeq" id="WP_244412131.1">
    <property type="nucleotide sequence ID" value="NZ_AP025564.1"/>
</dbReference>
<dbReference type="SUPFAM" id="SSF53681">
    <property type="entry name" value="Aspartate/glutamate racemase"/>
    <property type="match status" value="2"/>
</dbReference>
<dbReference type="InterPro" id="IPR015942">
    <property type="entry name" value="Asp/Glu/hydantoin_racemase"/>
</dbReference>
<gene>
    <name evidence="3" type="ORF">CE91St30_12220</name>
</gene>
<dbReference type="EMBL" id="AP025564">
    <property type="protein sequence ID" value="BDE95889.1"/>
    <property type="molecule type" value="Genomic_DNA"/>
</dbReference>
<keyword evidence="2" id="KW-0413">Isomerase</keyword>
<proteinExistence type="inferred from homology"/>
<reference evidence="3 4" key="1">
    <citation type="submission" date="2022-01" db="EMBL/GenBank/DDBJ databases">
        <title>Novel bile acid biosynthetic pathways are enriched in the microbiome of centenarians.</title>
        <authorList>
            <person name="Sato Y."/>
            <person name="Atarashi K."/>
            <person name="Plichta R.D."/>
            <person name="Arai Y."/>
            <person name="Sasajima S."/>
            <person name="Kearney M.S."/>
            <person name="Suda W."/>
            <person name="Takeshita K."/>
            <person name="Sasaki T."/>
            <person name="Okamoto S."/>
            <person name="Skelly N.A."/>
            <person name="Okamura Y."/>
            <person name="Vlamakis H."/>
            <person name="Li Y."/>
            <person name="Tanoue T."/>
            <person name="Takei H."/>
            <person name="Nittono H."/>
            <person name="Narushima S."/>
            <person name="Irie J."/>
            <person name="Itoh H."/>
            <person name="Moriya K."/>
            <person name="Sugiura Y."/>
            <person name="Suematsu M."/>
            <person name="Moritoki N."/>
            <person name="Shibata S."/>
            <person name="Littman R.D."/>
            <person name="Fischbach A.M."/>
            <person name="Uwamino Y."/>
            <person name="Inoue T."/>
            <person name="Honda A."/>
            <person name="Hattori M."/>
            <person name="Murai T."/>
            <person name="Xavier J.R."/>
            <person name="Hirose N."/>
            <person name="Honda K."/>
        </authorList>
    </citation>
    <scope>NUCLEOTIDE SEQUENCE [LARGE SCALE GENOMIC DNA]</scope>
    <source>
        <strain evidence="3 4">CE91-St30</strain>
    </source>
</reference>
<name>A0ABM7WI22_9ACTN</name>
<comment type="similarity">
    <text evidence="1">Belongs to the aspartate/glutamate racemases family.</text>
</comment>
<sequence>MKKLGILGGMGPESTLMYYREIAMRYRERMGADEFPRLTIEALDMYRAVGLCKSDRLDELVEYLVSGLESLEAAGADFAVLASNTPHVVFDRLQERSRIPLISIVETACDAAASQRIGRIAWLGTGFTMAHPYFEEAFRRHGIEVVSPNEEDRIRIDGIIADELEFGIVRAESKRAIDAVLEALRDERGIEAAVLGCTELPLMYDGASAPVPLFDTARLHIERIMDVLFEEN</sequence>
<dbReference type="Proteomes" id="UP001320544">
    <property type="component" value="Chromosome"/>
</dbReference>
<protein>
    <submittedName>
        <fullName evidence="3">Aspartate racemase</fullName>
    </submittedName>
</protein>